<dbReference type="PANTHER" id="PTHR48081">
    <property type="entry name" value="AB HYDROLASE SUPERFAMILY PROTEIN C4A8.06C"/>
    <property type="match status" value="1"/>
</dbReference>
<dbReference type="AlphaFoldDB" id="A0A7W8X740"/>
<evidence type="ECO:0000313" key="5">
    <source>
        <dbReference type="Proteomes" id="UP000585507"/>
    </source>
</evidence>
<evidence type="ECO:0000259" key="3">
    <source>
        <dbReference type="Pfam" id="PF07859"/>
    </source>
</evidence>
<evidence type="ECO:0000313" key="4">
    <source>
        <dbReference type="EMBL" id="MBB5534107.1"/>
    </source>
</evidence>
<dbReference type="EC" id="3.1.1.-" evidence="4"/>
<reference evidence="4 5" key="1">
    <citation type="submission" date="2020-08" db="EMBL/GenBank/DDBJ databases">
        <title>Genomic Encyclopedia of Type Strains, Phase IV (KMG-V): Genome sequencing to study the core and pangenomes of soil and plant-associated prokaryotes.</title>
        <authorList>
            <person name="Whitman W."/>
        </authorList>
    </citation>
    <scope>NUCLEOTIDE SEQUENCE [LARGE SCALE GENOMIC DNA]</scope>
    <source>
        <strain evidence="4 5">SEMIA 4084</strain>
    </source>
</reference>
<evidence type="ECO:0000256" key="2">
    <source>
        <dbReference type="ARBA" id="ARBA00022801"/>
    </source>
</evidence>
<accession>A0A7W8X740</accession>
<protein>
    <submittedName>
        <fullName evidence="4">Acetyl esterase</fullName>
        <ecNumber evidence="4">3.1.1.-</ecNumber>
    </submittedName>
</protein>
<dbReference type="InterPro" id="IPR013094">
    <property type="entry name" value="AB_hydrolase_3"/>
</dbReference>
<feature type="domain" description="Alpha/beta hydrolase fold-3" evidence="3">
    <location>
        <begin position="82"/>
        <end position="278"/>
    </location>
</feature>
<gene>
    <name evidence="4" type="ORF">GGD55_000778</name>
</gene>
<dbReference type="InterPro" id="IPR029058">
    <property type="entry name" value="AB_hydrolase_fold"/>
</dbReference>
<dbReference type="Pfam" id="PF07859">
    <property type="entry name" value="Abhydrolase_3"/>
    <property type="match status" value="1"/>
</dbReference>
<evidence type="ECO:0000256" key="1">
    <source>
        <dbReference type="ARBA" id="ARBA00010515"/>
    </source>
</evidence>
<proteinExistence type="inferred from homology"/>
<organism evidence="4 5">
    <name type="scientific">Rhizobium giardinii</name>
    <dbReference type="NCBI Taxonomy" id="56731"/>
    <lineage>
        <taxon>Bacteria</taxon>
        <taxon>Pseudomonadati</taxon>
        <taxon>Pseudomonadota</taxon>
        <taxon>Alphaproteobacteria</taxon>
        <taxon>Hyphomicrobiales</taxon>
        <taxon>Rhizobiaceae</taxon>
        <taxon>Rhizobium/Agrobacterium group</taxon>
        <taxon>Rhizobium</taxon>
    </lineage>
</organism>
<dbReference type="GO" id="GO:0016787">
    <property type="term" value="F:hydrolase activity"/>
    <property type="evidence" value="ECO:0007669"/>
    <property type="project" value="UniProtKB-KW"/>
</dbReference>
<dbReference type="InterPro" id="IPR002168">
    <property type="entry name" value="Lipase_GDXG_HIS_AS"/>
</dbReference>
<keyword evidence="5" id="KW-1185">Reference proteome</keyword>
<comment type="caution">
    <text evidence="4">The sequence shown here is derived from an EMBL/GenBank/DDBJ whole genome shotgun (WGS) entry which is preliminary data.</text>
</comment>
<dbReference type="PROSITE" id="PS01173">
    <property type="entry name" value="LIPASE_GDXG_HIS"/>
    <property type="match status" value="1"/>
</dbReference>
<sequence>MSTDSLFPTEPGILAFHKRCEEFYPADAVDAPIEQQRKWYDALCAEFDAPLPEGLTRHDEMVGDRIPIRRYRPADIATRTRVFYIHGGGFVVGSLESHDAICAEIAHAARAELVSIDYRLAPEHVWPAAFDDCFEVLTWLLADGRPLVVVGDSAGGNLAAGIVLKAKTEAITAIVGQVLIYPGLGGDLTSGSYAEMAEAPGLSTADVLYYREVLKAPAENAFAHPLKAADLSGLPSAYITSAHFDPLRDDAAVYAQRLIAAGVNVTYRDEPQMIHAWLRARHMSEGARQGFLHLCRAVSVLAGTL</sequence>
<dbReference type="PANTHER" id="PTHR48081:SF8">
    <property type="entry name" value="ALPHA_BETA HYDROLASE FOLD-3 DOMAIN-CONTAINING PROTEIN-RELATED"/>
    <property type="match status" value="1"/>
</dbReference>
<dbReference type="InterPro" id="IPR050300">
    <property type="entry name" value="GDXG_lipolytic_enzyme"/>
</dbReference>
<comment type="similarity">
    <text evidence="1">Belongs to the 'GDXG' lipolytic enzyme family.</text>
</comment>
<dbReference type="EMBL" id="JACHBK010000002">
    <property type="protein sequence ID" value="MBB5534107.1"/>
    <property type="molecule type" value="Genomic_DNA"/>
</dbReference>
<dbReference type="Proteomes" id="UP000585507">
    <property type="component" value="Unassembled WGS sequence"/>
</dbReference>
<dbReference type="RefSeq" id="WP_018326407.1">
    <property type="nucleotide sequence ID" value="NZ_JACHBK010000002.1"/>
</dbReference>
<name>A0A7W8X740_9HYPH</name>
<dbReference type="Gene3D" id="3.40.50.1820">
    <property type="entry name" value="alpha/beta hydrolase"/>
    <property type="match status" value="1"/>
</dbReference>
<keyword evidence="2 4" id="KW-0378">Hydrolase</keyword>
<dbReference type="SUPFAM" id="SSF53474">
    <property type="entry name" value="alpha/beta-Hydrolases"/>
    <property type="match status" value="1"/>
</dbReference>